<dbReference type="AlphaFoldDB" id="A0AA36NGI0"/>
<protein>
    <submittedName>
        <fullName evidence="1">Uncharacterized protein</fullName>
    </submittedName>
</protein>
<dbReference type="EMBL" id="CAUJNA010003593">
    <property type="protein sequence ID" value="CAJ1405589.1"/>
    <property type="molecule type" value="Genomic_DNA"/>
</dbReference>
<keyword evidence="2" id="KW-1185">Reference proteome</keyword>
<name>A0AA36NGI0_9DINO</name>
<dbReference type="Proteomes" id="UP001178507">
    <property type="component" value="Unassembled WGS sequence"/>
</dbReference>
<comment type="caution">
    <text evidence="1">The sequence shown here is derived from an EMBL/GenBank/DDBJ whole genome shotgun (WGS) entry which is preliminary data.</text>
</comment>
<organism evidence="1 2">
    <name type="scientific">Effrenium voratum</name>
    <dbReference type="NCBI Taxonomy" id="2562239"/>
    <lineage>
        <taxon>Eukaryota</taxon>
        <taxon>Sar</taxon>
        <taxon>Alveolata</taxon>
        <taxon>Dinophyceae</taxon>
        <taxon>Suessiales</taxon>
        <taxon>Symbiodiniaceae</taxon>
        <taxon>Effrenium</taxon>
    </lineage>
</organism>
<evidence type="ECO:0000313" key="1">
    <source>
        <dbReference type="EMBL" id="CAJ1405589.1"/>
    </source>
</evidence>
<accession>A0AA36NGI0</accession>
<dbReference type="InterPro" id="IPR027417">
    <property type="entry name" value="P-loop_NTPase"/>
</dbReference>
<evidence type="ECO:0000313" key="2">
    <source>
        <dbReference type="Proteomes" id="UP001178507"/>
    </source>
</evidence>
<proteinExistence type="predicted"/>
<sequence>MSSKVFLCQHQVALGLHHQLFVRDNSTRLNGVKGAFANVLFGLKEVMKRRPDLKLVVMSATMEAQKMQGYFDIVHASVGPPGGGRKEISALEEDFVTVQFGDENAASTLRRRGPFWPAVRRNRSQCLLGHSVAIKAAAVLQG</sequence>
<reference evidence="1" key="1">
    <citation type="submission" date="2023-08" db="EMBL/GenBank/DDBJ databases">
        <authorList>
            <person name="Chen Y."/>
            <person name="Shah S."/>
            <person name="Dougan E. K."/>
            <person name="Thang M."/>
            <person name="Chan C."/>
        </authorList>
    </citation>
    <scope>NUCLEOTIDE SEQUENCE</scope>
</reference>
<dbReference type="Gene3D" id="3.40.50.300">
    <property type="entry name" value="P-loop containing nucleotide triphosphate hydrolases"/>
    <property type="match status" value="1"/>
</dbReference>
<gene>
    <name evidence="1" type="ORF">EVOR1521_LOCUS27759</name>
</gene>